<organism evidence="1 2">
    <name type="scientific">Nelumbo nucifera</name>
    <name type="common">Sacred lotus</name>
    <dbReference type="NCBI Taxonomy" id="4432"/>
    <lineage>
        <taxon>Eukaryota</taxon>
        <taxon>Viridiplantae</taxon>
        <taxon>Streptophyta</taxon>
        <taxon>Embryophyta</taxon>
        <taxon>Tracheophyta</taxon>
        <taxon>Spermatophyta</taxon>
        <taxon>Magnoliopsida</taxon>
        <taxon>Proteales</taxon>
        <taxon>Nelumbonaceae</taxon>
        <taxon>Nelumbo</taxon>
    </lineage>
</organism>
<gene>
    <name evidence="1" type="ORF">HUJ06_025840</name>
</gene>
<accession>A0A822XZF4</accession>
<evidence type="ECO:0000313" key="2">
    <source>
        <dbReference type="Proteomes" id="UP000607653"/>
    </source>
</evidence>
<protein>
    <submittedName>
        <fullName evidence="1">Uncharacterized protein</fullName>
    </submittedName>
</protein>
<evidence type="ECO:0000313" key="1">
    <source>
        <dbReference type="EMBL" id="DAD24376.1"/>
    </source>
</evidence>
<keyword evidence="2" id="KW-1185">Reference proteome</keyword>
<name>A0A822XZF4_NELNU</name>
<reference evidence="1 2" key="1">
    <citation type="journal article" date="2020" name="Mol. Biol. Evol.">
        <title>Distinct Expression and Methylation Patterns for Genes with Different Fates following a Single Whole-Genome Duplication in Flowering Plants.</title>
        <authorList>
            <person name="Shi T."/>
            <person name="Rahmani R.S."/>
            <person name="Gugger P.F."/>
            <person name="Wang M."/>
            <person name="Li H."/>
            <person name="Zhang Y."/>
            <person name="Li Z."/>
            <person name="Wang Q."/>
            <person name="Van de Peer Y."/>
            <person name="Marchal K."/>
            <person name="Chen J."/>
        </authorList>
    </citation>
    <scope>NUCLEOTIDE SEQUENCE [LARGE SCALE GENOMIC DNA]</scope>
    <source>
        <tissue evidence="1">Leaf</tissue>
    </source>
</reference>
<proteinExistence type="predicted"/>
<dbReference type="EMBL" id="DUZY01000001">
    <property type="protein sequence ID" value="DAD24376.1"/>
    <property type="molecule type" value="Genomic_DNA"/>
</dbReference>
<dbReference type="Proteomes" id="UP000607653">
    <property type="component" value="Unassembled WGS sequence"/>
</dbReference>
<dbReference type="AlphaFoldDB" id="A0A822XZF4"/>
<comment type="caution">
    <text evidence="1">The sequence shown here is derived from an EMBL/GenBank/DDBJ whole genome shotgun (WGS) entry which is preliminary data.</text>
</comment>
<sequence length="195" mass="20412">MSRGSGTLTARKGSGSKWIWMITKFVRDAQLENGMKYKELGESLSVQPSVPSLLVASSSGHPSDATVVAEHGSSSKEVVETLGKPYSIDTFQPGELCMDGGVELSSQGLEMGGLVGSMDGVEREKRDGVEGDKLGGSGGGKIAVCDEAKEIGCANMALDKTGSTENREDLSTAQVLVGKLGVDLGRRSKELVKCK</sequence>